<sequence length="462" mass="53762">MTRDDRSDLDKAHSSVHSKDMDTNTDEEEDIKRFEQELVEMHSRRLSLRRSPQREDGFRSLFNIEVKTPDEQNRTGQKRVRSPEEKKMIEYEIIMKQMEEMNKMVKNIYDLAIGNNNTKVEIKNGAKDLKRKMERIQTRMISFEKQIANGHQTKARRRDNVSPPKKETKTCGTQVDPKMMEEERKETKKEEEMCLEQLNKREGWEGMKKILDLTWPEAAYTNTKHGKDKKLNEPGDMAILVDPKQEVEVNLVREVSDRFSDILPLIKNGLKQTEQLKRVTDMIGENGKREEITNFLWVIPLNENHGVEDTYKKIDEIKRMINKEDERKINLVVSENVGDRYIRKCTEEIFHDTKCMITIWSKNPPQKGIPDQITGKIIMRTEGKDYANALRKIRETVNLDQMGIKVKNIRKTAQGDVFLEVSGGKEKANALKGSIERECGAKVEIKKDTSIFYISDIEAGIS</sequence>
<dbReference type="AlphaFoldDB" id="A0A9P0GBG3"/>
<evidence type="ECO:0000313" key="4">
    <source>
        <dbReference type="Proteomes" id="UP001153636"/>
    </source>
</evidence>
<feature type="coiled-coil region" evidence="1">
    <location>
        <begin position="119"/>
        <end position="146"/>
    </location>
</feature>
<reference evidence="3" key="1">
    <citation type="submission" date="2022-01" db="EMBL/GenBank/DDBJ databases">
        <authorList>
            <person name="King R."/>
        </authorList>
    </citation>
    <scope>NUCLEOTIDE SEQUENCE</scope>
</reference>
<dbReference type="EMBL" id="OV651814">
    <property type="protein sequence ID" value="CAH1107118.1"/>
    <property type="molecule type" value="Genomic_DNA"/>
</dbReference>
<dbReference type="Proteomes" id="UP001153636">
    <property type="component" value="Chromosome 2"/>
</dbReference>
<feature type="compositionally biased region" description="Basic and acidic residues" evidence="2">
    <location>
        <begin position="178"/>
        <end position="190"/>
    </location>
</feature>
<feature type="compositionally biased region" description="Basic and acidic residues" evidence="2">
    <location>
        <begin position="1"/>
        <end position="22"/>
    </location>
</feature>
<feature type="compositionally biased region" description="Basic and acidic residues" evidence="2">
    <location>
        <begin position="158"/>
        <end position="169"/>
    </location>
</feature>
<organism evidence="3 4">
    <name type="scientific">Psylliodes chrysocephalus</name>
    <dbReference type="NCBI Taxonomy" id="3402493"/>
    <lineage>
        <taxon>Eukaryota</taxon>
        <taxon>Metazoa</taxon>
        <taxon>Ecdysozoa</taxon>
        <taxon>Arthropoda</taxon>
        <taxon>Hexapoda</taxon>
        <taxon>Insecta</taxon>
        <taxon>Pterygota</taxon>
        <taxon>Neoptera</taxon>
        <taxon>Endopterygota</taxon>
        <taxon>Coleoptera</taxon>
        <taxon>Polyphaga</taxon>
        <taxon>Cucujiformia</taxon>
        <taxon>Chrysomeloidea</taxon>
        <taxon>Chrysomelidae</taxon>
        <taxon>Galerucinae</taxon>
        <taxon>Alticini</taxon>
        <taxon>Psylliodes</taxon>
    </lineage>
</organism>
<feature type="region of interest" description="Disordered" evidence="2">
    <location>
        <begin position="150"/>
        <end position="190"/>
    </location>
</feature>
<keyword evidence="1" id="KW-0175">Coiled coil</keyword>
<feature type="region of interest" description="Disordered" evidence="2">
    <location>
        <begin position="1"/>
        <end position="33"/>
    </location>
</feature>
<keyword evidence="4" id="KW-1185">Reference proteome</keyword>
<accession>A0A9P0GBG3</accession>
<proteinExistence type="predicted"/>
<dbReference type="OrthoDB" id="6778510at2759"/>
<evidence type="ECO:0000256" key="2">
    <source>
        <dbReference type="SAM" id="MobiDB-lite"/>
    </source>
</evidence>
<evidence type="ECO:0000256" key="1">
    <source>
        <dbReference type="SAM" id="Coils"/>
    </source>
</evidence>
<protein>
    <submittedName>
        <fullName evidence="3">Uncharacterized protein</fullName>
    </submittedName>
</protein>
<feature type="region of interest" description="Disordered" evidence="2">
    <location>
        <begin position="64"/>
        <end position="83"/>
    </location>
</feature>
<gene>
    <name evidence="3" type="ORF">PSYICH_LOCUS6615</name>
</gene>
<name>A0A9P0GBG3_9CUCU</name>
<evidence type="ECO:0000313" key="3">
    <source>
        <dbReference type="EMBL" id="CAH1107118.1"/>
    </source>
</evidence>